<comment type="caution">
    <text evidence="1">The sequence shown here is derived from an EMBL/GenBank/DDBJ whole genome shotgun (WGS) entry which is preliminary data.</text>
</comment>
<keyword evidence="2" id="KW-1185">Reference proteome</keyword>
<dbReference type="Proteomes" id="UP000323884">
    <property type="component" value="Unassembled WGS sequence"/>
</dbReference>
<gene>
    <name evidence="1" type="ORF">FW781_19610</name>
</gene>
<protein>
    <submittedName>
        <fullName evidence="1">Uncharacterized protein</fullName>
    </submittedName>
</protein>
<reference evidence="1 2" key="1">
    <citation type="submission" date="2019-08" db="EMBL/GenBank/DDBJ databases">
        <title>Draft genome sequence of Chryseobacterium sp. Gsoil 183.</title>
        <authorList>
            <person name="Im W.-T."/>
        </authorList>
    </citation>
    <scope>NUCLEOTIDE SEQUENCE [LARGE SCALE GENOMIC DNA]</scope>
    <source>
        <strain evidence="1 2">Gsoil 183</strain>
    </source>
</reference>
<evidence type="ECO:0000313" key="1">
    <source>
        <dbReference type="EMBL" id="TZF93175.1"/>
    </source>
</evidence>
<name>A0A5D8ZDZ1_9FLAO</name>
<dbReference type="RefSeq" id="WP_172625770.1">
    <property type="nucleotide sequence ID" value="NZ_VTRU01000006.1"/>
</dbReference>
<evidence type="ECO:0000313" key="2">
    <source>
        <dbReference type="Proteomes" id="UP000323884"/>
    </source>
</evidence>
<accession>A0A5D8ZDZ1</accession>
<dbReference type="AlphaFoldDB" id="A0A5D8ZDZ1"/>
<dbReference type="EMBL" id="VTRU01000006">
    <property type="protein sequence ID" value="TZF93175.1"/>
    <property type="molecule type" value="Genomic_DNA"/>
</dbReference>
<sequence>MKKTLLQEVNPVKKKFLPPIFSQAVVSGAKFTYSGPLIRKIEAKKYQSEILCLRTFKDGINLPKP</sequence>
<organism evidence="1 2">
    <name type="scientific">Chryseobacterium panacisoli</name>
    <dbReference type="NCBI Taxonomy" id="1807141"/>
    <lineage>
        <taxon>Bacteria</taxon>
        <taxon>Pseudomonadati</taxon>
        <taxon>Bacteroidota</taxon>
        <taxon>Flavobacteriia</taxon>
        <taxon>Flavobacteriales</taxon>
        <taxon>Weeksellaceae</taxon>
        <taxon>Chryseobacterium group</taxon>
        <taxon>Chryseobacterium</taxon>
    </lineage>
</organism>
<proteinExistence type="predicted"/>